<evidence type="ECO:0000313" key="4">
    <source>
        <dbReference type="EMBL" id="KAJ3257794.1"/>
    </source>
</evidence>
<dbReference type="Gene3D" id="3.40.50.11210">
    <property type="entry name" value="Rap/Ran-GAP"/>
    <property type="match status" value="1"/>
</dbReference>
<feature type="compositionally biased region" description="Basic and acidic residues" evidence="2">
    <location>
        <begin position="161"/>
        <end position="177"/>
    </location>
</feature>
<keyword evidence="5" id="KW-1185">Reference proteome</keyword>
<dbReference type="Proteomes" id="UP001210925">
    <property type="component" value="Unassembled WGS sequence"/>
</dbReference>
<feature type="domain" description="Rap-GAP" evidence="3">
    <location>
        <begin position="466"/>
        <end position="685"/>
    </location>
</feature>
<feature type="compositionally biased region" description="Polar residues" evidence="2">
    <location>
        <begin position="113"/>
        <end position="130"/>
    </location>
</feature>
<gene>
    <name evidence="4" type="primary">SIPA1L1</name>
    <name evidence="4" type="ORF">HK103_004262</name>
</gene>
<dbReference type="GO" id="GO:0005737">
    <property type="term" value="C:cytoplasm"/>
    <property type="evidence" value="ECO:0007669"/>
    <property type="project" value="TreeGrafter"/>
</dbReference>
<dbReference type="PROSITE" id="PS50085">
    <property type="entry name" value="RAPGAP"/>
    <property type="match status" value="1"/>
</dbReference>
<dbReference type="Pfam" id="PF21022">
    <property type="entry name" value="Rap-GAP_dimer"/>
    <property type="match status" value="1"/>
</dbReference>
<reference evidence="4" key="1">
    <citation type="submission" date="2020-05" db="EMBL/GenBank/DDBJ databases">
        <title>Phylogenomic resolution of chytrid fungi.</title>
        <authorList>
            <person name="Stajich J.E."/>
            <person name="Amses K."/>
            <person name="Simmons R."/>
            <person name="Seto K."/>
            <person name="Myers J."/>
            <person name="Bonds A."/>
            <person name="Quandt C.A."/>
            <person name="Barry K."/>
            <person name="Liu P."/>
            <person name="Grigoriev I."/>
            <person name="Longcore J.E."/>
            <person name="James T.Y."/>
        </authorList>
    </citation>
    <scope>NUCLEOTIDE SEQUENCE</scope>
    <source>
        <strain evidence="4">PLAUS21</strain>
    </source>
</reference>
<evidence type="ECO:0000256" key="1">
    <source>
        <dbReference type="ARBA" id="ARBA00022468"/>
    </source>
</evidence>
<dbReference type="Gene3D" id="6.10.140.210">
    <property type="match status" value="1"/>
</dbReference>
<dbReference type="InterPro" id="IPR000331">
    <property type="entry name" value="Rap/Ran_GAP_dom"/>
</dbReference>
<feature type="compositionally biased region" description="Polar residues" evidence="2">
    <location>
        <begin position="745"/>
        <end position="757"/>
    </location>
</feature>
<evidence type="ECO:0000313" key="5">
    <source>
        <dbReference type="Proteomes" id="UP001210925"/>
    </source>
</evidence>
<sequence length="814" mass="92033">MSDKTTLQKLAMNRDNTDRSEDMIASNIESFVQGDAIASKSNFDYPSNDSLVALAEDKVNYKVQIKEHQRKTSFLKDSKQPSQQPISKATTLPINRPMSAYSHAKPASHQKMESTGTTNDNSQNKSTNIIEKQAKSPVSAPSTPTKPALSPTSGKPASPNPRDDKGKNKSLELKSLDTSHALTAQELEYWEESKTAGVGPGLSSPLPPTDDKNTVNYYHQVKLYSVKVLHCCEQLKSVRQDGRITLLQEFVSHFRLVRDCLRKFIDLMVGSTSIADLKRNGVDLLKYEILMTTEFLLGNGSSPNAIEFKRLFEQLNTNIDTTMVKQCAGFKEESCYDGPFFIADEVSYVDMQLEHMPDVHYYRRHFVNQEHTTFVGHLEKYGPVIISLKKEDPIDKSFENKDGSYRVIFRSKDHPDRRELLPGSHIKKSFLGRKHSTKQVLQLLHKDINLSKLKQVEKDHNIENKILKLDELKYRDKYKFGVLLVKPGQTTDNEYFSNVSGSPAYEKFLTCLGDKVELLNFKGFAGGLDTTHGRTGKYSIYNAWKDYEIMYHCSTYLPYSEEDSQQIERKRHLGNDIINIVYLDGDVQFDPKSIKTQFTHIYILVKHEIVVVNGQSIDGYRVAMTSSVDVPKFGPPLPNPPVFDSYIRLNQFLMAKLINGENAALKAPKFSKPNERAHHAMFDDIVEEFLQPARVPSSKSDRKKVAKSMILSPSDKETPMQMHKIFTQGLKQRQSFHGSAPEVNTPITAHSPFNVQNYPPPPGPLQKPRSDTPSKDSLNSLTKQEQVMETMADSSPLDLRSSHSKSEPMLTKGK</sequence>
<dbReference type="InterPro" id="IPR035974">
    <property type="entry name" value="Rap/Ran-GAP_sf"/>
</dbReference>
<comment type="caution">
    <text evidence="4">The sequence shown here is derived from an EMBL/GenBank/DDBJ whole genome shotgun (WGS) entry which is preliminary data.</text>
</comment>
<dbReference type="InterPro" id="IPR050989">
    <property type="entry name" value="Rap1_Ran_GAP"/>
</dbReference>
<dbReference type="SUPFAM" id="SSF111347">
    <property type="entry name" value="Rap/Ran-GAP"/>
    <property type="match status" value="1"/>
</dbReference>
<feature type="compositionally biased region" description="Polar residues" evidence="2">
    <location>
        <begin position="80"/>
        <end position="93"/>
    </location>
</feature>
<evidence type="ECO:0000256" key="2">
    <source>
        <dbReference type="SAM" id="MobiDB-lite"/>
    </source>
</evidence>
<accession>A0AAD5ULB1</accession>
<feature type="region of interest" description="Disordered" evidence="2">
    <location>
        <begin position="730"/>
        <end position="814"/>
    </location>
</feature>
<feature type="compositionally biased region" description="Polar residues" evidence="2">
    <location>
        <begin position="139"/>
        <end position="155"/>
    </location>
</feature>
<protein>
    <submittedName>
        <fullName evidence="4">Signal-induced proliferation-associated 1-like protein 1</fullName>
    </submittedName>
</protein>
<organism evidence="4 5">
    <name type="scientific">Boothiomyces macroporosus</name>
    <dbReference type="NCBI Taxonomy" id="261099"/>
    <lineage>
        <taxon>Eukaryota</taxon>
        <taxon>Fungi</taxon>
        <taxon>Fungi incertae sedis</taxon>
        <taxon>Chytridiomycota</taxon>
        <taxon>Chytridiomycota incertae sedis</taxon>
        <taxon>Chytridiomycetes</taxon>
        <taxon>Rhizophydiales</taxon>
        <taxon>Terramycetaceae</taxon>
        <taxon>Boothiomyces</taxon>
    </lineage>
</organism>
<dbReference type="GO" id="GO:0051056">
    <property type="term" value="P:regulation of small GTPase mediated signal transduction"/>
    <property type="evidence" value="ECO:0007669"/>
    <property type="project" value="InterPro"/>
</dbReference>
<feature type="region of interest" description="Disordered" evidence="2">
    <location>
        <begin position="69"/>
        <end position="177"/>
    </location>
</feature>
<dbReference type="FunFam" id="3.40.50.11210:FF:000001">
    <property type="entry name" value="Ral GTPase-activating protein subunit alpha-1 isoform 1"/>
    <property type="match status" value="1"/>
</dbReference>
<dbReference type="PANTHER" id="PTHR15711:SF22">
    <property type="entry name" value="RAP-GAP DOMAIN-CONTAINING PROTEIN"/>
    <property type="match status" value="1"/>
</dbReference>
<dbReference type="Pfam" id="PF02145">
    <property type="entry name" value="Rap_GAP"/>
    <property type="match status" value="1"/>
</dbReference>
<name>A0AAD5ULB1_9FUNG</name>
<dbReference type="EMBL" id="JADGKB010000034">
    <property type="protein sequence ID" value="KAJ3257794.1"/>
    <property type="molecule type" value="Genomic_DNA"/>
</dbReference>
<proteinExistence type="predicted"/>
<keyword evidence="1" id="KW-0343">GTPase activation</keyword>
<dbReference type="AlphaFoldDB" id="A0AAD5ULB1"/>
<evidence type="ECO:0000259" key="3">
    <source>
        <dbReference type="PROSITE" id="PS50085"/>
    </source>
</evidence>
<dbReference type="GO" id="GO:0005096">
    <property type="term" value="F:GTPase activator activity"/>
    <property type="evidence" value="ECO:0007669"/>
    <property type="project" value="UniProtKB-KW"/>
</dbReference>
<dbReference type="PANTHER" id="PTHR15711">
    <property type="entry name" value="RAP GTPASE-ACTIVATING PROTEIN"/>
    <property type="match status" value="1"/>
</dbReference>
<feature type="compositionally biased region" description="Polar residues" evidence="2">
    <location>
        <begin position="775"/>
        <end position="787"/>
    </location>
</feature>